<comment type="cofactor">
    <cofactor evidence="1">
        <name>Mn(2+)</name>
        <dbReference type="ChEBI" id="CHEBI:29035"/>
    </cofactor>
</comment>
<dbReference type="RefSeq" id="WP_079539775.1">
    <property type="nucleotide sequence ID" value="NZ_FKLO01000031.1"/>
</dbReference>
<evidence type="ECO:0000256" key="7">
    <source>
        <dbReference type="PIRSR" id="PIRSR604808-2"/>
    </source>
</evidence>
<accession>A0A1C3H340</accession>
<dbReference type="Proteomes" id="UP000190837">
    <property type="component" value="Unassembled WGS sequence"/>
</dbReference>
<keyword evidence="5 7" id="KW-0460">Magnesium</keyword>
<evidence type="ECO:0000256" key="6">
    <source>
        <dbReference type="PIRSR" id="PIRSR604808-1"/>
    </source>
</evidence>
<dbReference type="PROSITE" id="PS00728">
    <property type="entry name" value="AP_NUCLEASE_F1_3"/>
    <property type="match status" value="1"/>
</dbReference>
<proteinExistence type="inferred from homology"/>
<comment type="cofactor">
    <cofactor evidence="7">
        <name>Mg(2+)</name>
        <dbReference type="ChEBI" id="CHEBI:18420"/>
    </cofactor>
    <cofactor evidence="7">
        <name>Mn(2+)</name>
        <dbReference type="ChEBI" id="CHEBI:29035"/>
    </cofactor>
    <text evidence="7">Probably binds two magnesium or manganese ions per subunit.</text>
</comment>
<name>A0A1C3H340_9GAMM</name>
<dbReference type="EC" id="3.1.11.2" evidence="10"/>
<dbReference type="InterPro" id="IPR036691">
    <property type="entry name" value="Endo/exonu/phosph_ase_sf"/>
</dbReference>
<feature type="active site" description="Proton acceptor" evidence="6">
    <location>
        <position position="244"/>
    </location>
</feature>
<evidence type="ECO:0000256" key="8">
    <source>
        <dbReference type="PIRSR" id="PIRSR604808-3"/>
    </source>
</evidence>
<evidence type="ECO:0000259" key="9">
    <source>
        <dbReference type="Pfam" id="PF03372"/>
    </source>
</evidence>
<feature type="binding site" evidence="7">
    <location>
        <position position="244"/>
    </location>
    <ligand>
        <name>Mg(2+)</name>
        <dbReference type="ChEBI" id="CHEBI:18420"/>
        <label>1</label>
    </ligand>
</feature>
<dbReference type="Pfam" id="PF03372">
    <property type="entry name" value="Exo_endo_phos"/>
    <property type="match status" value="1"/>
</dbReference>
<evidence type="ECO:0000313" key="11">
    <source>
        <dbReference type="Proteomes" id="UP000190837"/>
    </source>
</evidence>
<feature type="binding site" evidence="7">
    <location>
        <position position="34"/>
    </location>
    <ligand>
        <name>Mg(2+)</name>
        <dbReference type="ChEBI" id="CHEBI:18420"/>
        <label>1</label>
    </ligand>
</feature>
<feature type="active site" description="Proton donor/acceptor" evidence="6">
    <location>
        <position position="145"/>
    </location>
</feature>
<dbReference type="GO" id="GO:0008311">
    <property type="term" value="F:double-stranded DNA 3'-5' DNA exonuclease activity"/>
    <property type="evidence" value="ECO:0007669"/>
    <property type="project" value="UniProtKB-EC"/>
</dbReference>
<evidence type="ECO:0000256" key="4">
    <source>
        <dbReference type="ARBA" id="ARBA00022801"/>
    </source>
</evidence>
<feature type="active site" evidence="6">
    <location>
        <position position="104"/>
    </location>
</feature>
<dbReference type="EMBL" id="FKLO01000031">
    <property type="protein sequence ID" value="SAM60515.1"/>
    <property type="molecule type" value="Genomic_DNA"/>
</dbReference>
<dbReference type="GO" id="GO:0003677">
    <property type="term" value="F:DNA binding"/>
    <property type="evidence" value="ECO:0007669"/>
    <property type="project" value="InterPro"/>
</dbReference>
<evidence type="ECO:0000256" key="3">
    <source>
        <dbReference type="ARBA" id="ARBA00022723"/>
    </source>
</evidence>
<dbReference type="PANTHER" id="PTHR43250:SF2">
    <property type="entry name" value="EXODEOXYRIBONUCLEASE III"/>
    <property type="match status" value="1"/>
</dbReference>
<feature type="binding site" evidence="7">
    <location>
        <position position="7"/>
    </location>
    <ligand>
        <name>Mg(2+)</name>
        <dbReference type="ChEBI" id="CHEBI:18420"/>
        <label>1</label>
    </ligand>
</feature>
<dbReference type="NCBIfam" id="TIGR00195">
    <property type="entry name" value="exoDNase_III"/>
    <property type="match status" value="1"/>
</dbReference>
<feature type="site" description="Transition state stabilizer" evidence="8">
    <location>
        <position position="147"/>
    </location>
</feature>
<dbReference type="GO" id="GO:0004519">
    <property type="term" value="F:endonuclease activity"/>
    <property type="evidence" value="ECO:0007669"/>
    <property type="project" value="InterPro"/>
</dbReference>
<protein>
    <submittedName>
        <fullName evidence="10">Exodeoxyribonuclease III</fullName>
        <ecNumber evidence="10">3.1.11.2</ecNumber>
    </submittedName>
</protein>
<dbReference type="InterPro" id="IPR020847">
    <property type="entry name" value="AP_endonuclease_F1_BS"/>
</dbReference>
<keyword evidence="3 7" id="KW-0479">Metal-binding</keyword>
<feature type="site" description="Interaction with DNA substrate" evidence="8">
    <location>
        <position position="244"/>
    </location>
</feature>
<evidence type="ECO:0000256" key="1">
    <source>
        <dbReference type="ARBA" id="ARBA00001936"/>
    </source>
</evidence>
<dbReference type="GO" id="GO:0006281">
    <property type="term" value="P:DNA repair"/>
    <property type="evidence" value="ECO:0007669"/>
    <property type="project" value="InterPro"/>
</dbReference>
<comment type="similarity">
    <text evidence="2">Belongs to the DNA repair enzymes AP/ExoA family.</text>
</comment>
<dbReference type="AlphaFoldDB" id="A0A1C3H340"/>
<feature type="binding site" evidence="7">
    <location>
        <position position="145"/>
    </location>
    <ligand>
        <name>Mg(2+)</name>
        <dbReference type="ChEBI" id="CHEBI:18420"/>
        <label>1</label>
    </ligand>
</feature>
<dbReference type="InterPro" id="IPR037493">
    <property type="entry name" value="ExoIII-like"/>
</dbReference>
<evidence type="ECO:0000313" key="10">
    <source>
        <dbReference type="EMBL" id="SAM60515.1"/>
    </source>
</evidence>
<dbReference type="PANTHER" id="PTHR43250">
    <property type="entry name" value="EXODEOXYRIBONUCLEASE III"/>
    <property type="match status" value="1"/>
</dbReference>
<dbReference type="PROSITE" id="PS00726">
    <property type="entry name" value="AP_NUCLEASE_F1_1"/>
    <property type="match status" value="1"/>
</dbReference>
<organism evidence="10 11">
    <name type="scientific">Cardiobacterium hominis</name>
    <dbReference type="NCBI Taxonomy" id="2718"/>
    <lineage>
        <taxon>Bacteria</taxon>
        <taxon>Pseudomonadati</taxon>
        <taxon>Pseudomonadota</taxon>
        <taxon>Gammaproteobacteria</taxon>
        <taxon>Cardiobacteriales</taxon>
        <taxon>Cardiobacteriaceae</taxon>
        <taxon>Cardiobacterium</taxon>
    </lineage>
</organism>
<dbReference type="InterPro" id="IPR020848">
    <property type="entry name" value="AP_endonuclease_F1_CS"/>
</dbReference>
<feature type="domain" description="Endonuclease/exonuclease/phosphatase" evidence="9">
    <location>
        <begin position="5"/>
        <end position="244"/>
    </location>
</feature>
<dbReference type="NCBIfam" id="TIGR00633">
    <property type="entry name" value="xth"/>
    <property type="match status" value="1"/>
</dbReference>
<evidence type="ECO:0000256" key="2">
    <source>
        <dbReference type="ARBA" id="ARBA00007092"/>
    </source>
</evidence>
<gene>
    <name evidence="10" type="ORF">CHUV0807_0728</name>
</gene>
<dbReference type="SUPFAM" id="SSF56219">
    <property type="entry name" value="DNase I-like"/>
    <property type="match status" value="1"/>
</dbReference>
<sequence>MNITSWNVNSLNVRLPHVLQYLQETAPDILGLQELKQTDAAIDRAALAAAGYHLESHGQKTYNGVALLAREALTDVVRGIPGYADEQARAIAANVGDVRVLNLYVPNGKAVGDEKYTYKLHWLDAVTRYIDDLKREHPKLVIIGDYNIAPADLDVHDPDKWRDQILCSAPERQALANLLALGFKDAYRMLHPDSQQFSWWDYRMGGLRRNIGLRIDLTLTSDALTLADAGIDTAPRHWERPSDHAPAWVKIKG</sequence>
<feature type="site" description="Important for catalytic activity" evidence="8">
    <location>
        <position position="216"/>
    </location>
</feature>
<dbReference type="GO" id="GO:0046872">
    <property type="term" value="F:metal ion binding"/>
    <property type="evidence" value="ECO:0007669"/>
    <property type="project" value="UniProtKB-KW"/>
</dbReference>
<dbReference type="CDD" id="cd09086">
    <property type="entry name" value="ExoIII-like_AP-endo"/>
    <property type="match status" value="1"/>
</dbReference>
<dbReference type="PROSITE" id="PS51435">
    <property type="entry name" value="AP_NUCLEASE_F1_4"/>
    <property type="match status" value="1"/>
</dbReference>
<dbReference type="InterPro" id="IPR004808">
    <property type="entry name" value="AP_endonuc_1"/>
</dbReference>
<reference evidence="11" key="1">
    <citation type="submission" date="2016-04" db="EMBL/GenBank/DDBJ databases">
        <authorList>
            <person name="Tagini F."/>
        </authorList>
    </citation>
    <scope>NUCLEOTIDE SEQUENCE [LARGE SCALE GENOMIC DNA]</scope>
    <source>
        <strain evidence="11">CHUV0807</strain>
    </source>
</reference>
<keyword evidence="7" id="KW-0464">Manganese</keyword>
<evidence type="ECO:0000256" key="5">
    <source>
        <dbReference type="ARBA" id="ARBA00022842"/>
    </source>
</evidence>
<feature type="binding site" evidence="7">
    <location>
        <position position="147"/>
    </location>
    <ligand>
        <name>Mg(2+)</name>
        <dbReference type="ChEBI" id="CHEBI:18420"/>
        <label>1</label>
    </ligand>
</feature>
<dbReference type="InterPro" id="IPR005135">
    <property type="entry name" value="Endo/exonuclease/phosphatase"/>
</dbReference>
<feature type="binding site" evidence="7">
    <location>
        <position position="243"/>
    </location>
    <ligand>
        <name>Mg(2+)</name>
        <dbReference type="ChEBI" id="CHEBI:18420"/>
        <label>1</label>
    </ligand>
</feature>
<dbReference type="Gene3D" id="3.60.10.10">
    <property type="entry name" value="Endonuclease/exonuclease/phosphatase"/>
    <property type="match status" value="1"/>
</dbReference>
<keyword evidence="4 10" id="KW-0378">Hydrolase</keyword>